<gene>
    <name evidence="3" type="ORF">SAMN05421541_10948</name>
</gene>
<feature type="region of interest" description="Disordered" evidence="1">
    <location>
        <begin position="50"/>
        <end position="75"/>
    </location>
</feature>
<accession>A0A1I2HXF1</accession>
<feature type="signal peptide" evidence="2">
    <location>
        <begin position="1"/>
        <end position="24"/>
    </location>
</feature>
<evidence type="ECO:0000256" key="2">
    <source>
        <dbReference type="SAM" id="SignalP"/>
    </source>
</evidence>
<evidence type="ECO:0000256" key="1">
    <source>
        <dbReference type="SAM" id="MobiDB-lite"/>
    </source>
</evidence>
<protein>
    <submittedName>
        <fullName evidence="3">Uncharacterized protein</fullName>
    </submittedName>
</protein>
<dbReference type="AlphaFoldDB" id="A0A1I2HXF1"/>
<dbReference type="EMBL" id="FONV01000009">
    <property type="protein sequence ID" value="SFF34532.1"/>
    <property type="molecule type" value="Genomic_DNA"/>
</dbReference>
<reference evidence="3 4" key="1">
    <citation type="submission" date="2016-10" db="EMBL/GenBank/DDBJ databases">
        <authorList>
            <person name="de Groot N.N."/>
        </authorList>
    </citation>
    <scope>NUCLEOTIDE SEQUENCE [LARGE SCALE GENOMIC DNA]</scope>
    <source>
        <strain evidence="3 4">DSM 43019</strain>
    </source>
</reference>
<dbReference type="Proteomes" id="UP000199645">
    <property type="component" value="Unassembled WGS sequence"/>
</dbReference>
<dbReference type="STRING" id="35752.SAMN05421541_10948"/>
<evidence type="ECO:0000313" key="3">
    <source>
        <dbReference type="EMBL" id="SFF34532.1"/>
    </source>
</evidence>
<evidence type="ECO:0000313" key="4">
    <source>
        <dbReference type="Proteomes" id="UP000199645"/>
    </source>
</evidence>
<keyword evidence="2" id="KW-0732">Signal</keyword>
<feature type="chain" id="PRO_5011795977" evidence="2">
    <location>
        <begin position="25"/>
        <end position="75"/>
    </location>
</feature>
<dbReference type="RefSeq" id="WP_093617638.1">
    <property type="nucleotide sequence ID" value="NZ_BOMT01000053.1"/>
</dbReference>
<proteinExistence type="predicted"/>
<sequence>MRALILIGSLAGGALLLTPGPARAADPPPLPIVGDYSEYDYLTWPYPDPDDPCPDRWPDPLGPTDPWMDLTDPWG</sequence>
<keyword evidence="4" id="KW-1185">Reference proteome</keyword>
<organism evidence="3 4">
    <name type="scientific">Actinoplanes philippinensis</name>
    <dbReference type="NCBI Taxonomy" id="35752"/>
    <lineage>
        <taxon>Bacteria</taxon>
        <taxon>Bacillati</taxon>
        <taxon>Actinomycetota</taxon>
        <taxon>Actinomycetes</taxon>
        <taxon>Micromonosporales</taxon>
        <taxon>Micromonosporaceae</taxon>
        <taxon>Actinoplanes</taxon>
    </lineage>
</organism>
<name>A0A1I2HXF1_9ACTN</name>